<gene>
    <name evidence="2" type="ORF">BO71DRAFT_326233</name>
</gene>
<sequence length="202" mass="22273">MFLSSGKLLTLALTALTCVSASPIALEERSSNVIIAYRTVSAKQAEEYNKYGTVVYTKNLIGKQLGEGVYTTPNRGGWVGGKDDWYCVIQADETKFNAAKKAWIPEKDGETKVWWKTSAIDDYIKTLHDTPDDTMRVSVIDGDADKTLQMVIPPKLLGTKSLLGKYSKGPLDLTASCKQKMTDLPDHTVDYKTWKNIGGTAQ</sequence>
<feature type="chain" id="PRO_5016360421" evidence="1">
    <location>
        <begin position="22"/>
        <end position="202"/>
    </location>
</feature>
<evidence type="ECO:0000256" key="1">
    <source>
        <dbReference type="SAM" id="SignalP"/>
    </source>
</evidence>
<dbReference type="VEuPathDB" id="FungiDB:BO71DRAFT_326233"/>
<dbReference type="Pfam" id="PF19287">
    <property type="entry name" value="DUF5910"/>
    <property type="match status" value="1"/>
</dbReference>
<reference evidence="2 3" key="1">
    <citation type="submission" date="2018-02" db="EMBL/GenBank/DDBJ databases">
        <title>The genomes of Aspergillus section Nigri reveals drivers in fungal speciation.</title>
        <authorList>
            <consortium name="DOE Joint Genome Institute"/>
            <person name="Vesth T.C."/>
            <person name="Nybo J."/>
            <person name="Theobald S."/>
            <person name="Brandl J."/>
            <person name="Frisvad J.C."/>
            <person name="Nielsen K.F."/>
            <person name="Lyhne E.K."/>
            <person name="Kogle M.E."/>
            <person name="Kuo A."/>
            <person name="Riley R."/>
            <person name="Clum A."/>
            <person name="Nolan M."/>
            <person name="Lipzen A."/>
            <person name="Salamov A."/>
            <person name="Henrissat B."/>
            <person name="Wiebenga A."/>
            <person name="De vries R.P."/>
            <person name="Grigoriev I.V."/>
            <person name="Mortensen U.H."/>
            <person name="Andersen M.R."/>
            <person name="Baker S.E."/>
        </authorList>
    </citation>
    <scope>NUCLEOTIDE SEQUENCE [LARGE SCALE GENOMIC DNA]</scope>
    <source>
        <strain evidence="2 3">CBS 707.79</strain>
    </source>
</reference>
<dbReference type="Proteomes" id="UP000247810">
    <property type="component" value="Unassembled WGS sequence"/>
</dbReference>
<keyword evidence="1" id="KW-0732">Signal</keyword>
<evidence type="ECO:0000313" key="3">
    <source>
        <dbReference type="Proteomes" id="UP000247810"/>
    </source>
</evidence>
<dbReference type="AlphaFoldDB" id="A0A319D9P0"/>
<feature type="signal peptide" evidence="1">
    <location>
        <begin position="1"/>
        <end position="21"/>
    </location>
</feature>
<organism evidence="2 3">
    <name type="scientific">Aspergillus ellipticus CBS 707.79</name>
    <dbReference type="NCBI Taxonomy" id="1448320"/>
    <lineage>
        <taxon>Eukaryota</taxon>
        <taxon>Fungi</taxon>
        <taxon>Dikarya</taxon>
        <taxon>Ascomycota</taxon>
        <taxon>Pezizomycotina</taxon>
        <taxon>Eurotiomycetes</taxon>
        <taxon>Eurotiomycetidae</taxon>
        <taxon>Eurotiales</taxon>
        <taxon>Aspergillaceae</taxon>
        <taxon>Aspergillus</taxon>
        <taxon>Aspergillus subgen. Circumdati</taxon>
    </lineage>
</organism>
<dbReference type="InterPro" id="IPR045564">
    <property type="entry name" value="DUF5910"/>
</dbReference>
<keyword evidence="3" id="KW-1185">Reference proteome</keyword>
<name>A0A319D9P0_9EURO</name>
<evidence type="ECO:0000313" key="2">
    <source>
        <dbReference type="EMBL" id="PYH94039.1"/>
    </source>
</evidence>
<accession>A0A319D9P0</accession>
<dbReference type="EMBL" id="KZ825880">
    <property type="protein sequence ID" value="PYH94039.1"/>
    <property type="molecule type" value="Genomic_DNA"/>
</dbReference>
<proteinExistence type="predicted"/>
<protein>
    <submittedName>
        <fullName evidence="2">Uncharacterized protein</fullName>
    </submittedName>
</protein>
<dbReference type="OrthoDB" id="4540223at2759"/>